<protein>
    <recommendedName>
        <fullName evidence="2">Thrombomodulin</fullName>
    </recommendedName>
</protein>
<dbReference type="SUPFAM" id="SSF56436">
    <property type="entry name" value="C-type lectin-like"/>
    <property type="match status" value="1"/>
</dbReference>
<comment type="caution">
    <text evidence="16">Lacks conserved residue(s) required for the propagation of feature annotation.</text>
</comment>
<evidence type="ECO:0000256" key="4">
    <source>
        <dbReference type="ARBA" id="ARBA00022553"/>
    </source>
</evidence>
<keyword evidence="5 18" id="KW-0812">Transmembrane</keyword>
<dbReference type="InterPro" id="IPR009030">
    <property type="entry name" value="Growth_fac_rcpt_cys_sf"/>
</dbReference>
<dbReference type="RefSeq" id="XP_001509926.2">
    <property type="nucleotide sequence ID" value="XM_001509876.5"/>
</dbReference>
<dbReference type="Bgee" id="ENSOANG00000015171">
    <property type="expression patterns" value="Expressed in heart and 8 other cell types or tissues"/>
</dbReference>
<dbReference type="SMART" id="SM00034">
    <property type="entry name" value="CLECT"/>
    <property type="match status" value="1"/>
</dbReference>
<evidence type="ECO:0000256" key="15">
    <source>
        <dbReference type="ARBA" id="ARBA00046453"/>
    </source>
</evidence>
<feature type="compositionally biased region" description="Low complexity" evidence="17">
    <location>
        <begin position="485"/>
        <end position="508"/>
    </location>
</feature>
<organism evidence="22 23">
    <name type="scientific">Ornithorhynchus anatinus</name>
    <name type="common">Duckbill platypus</name>
    <dbReference type="NCBI Taxonomy" id="9258"/>
    <lineage>
        <taxon>Eukaryota</taxon>
        <taxon>Metazoa</taxon>
        <taxon>Chordata</taxon>
        <taxon>Craniata</taxon>
        <taxon>Vertebrata</taxon>
        <taxon>Euteleostomi</taxon>
        <taxon>Mammalia</taxon>
        <taxon>Monotremata</taxon>
        <taxon>Ornithorhynchidae</taxon>
        <taxon>Ornithorhynchus</taxon>
    </lineage>
</organism>
<feature type="domain" description="EGF-like" evidence="20">
    <location>
        <begin position="318"/>
        <end position="354"/>
    </location>
</feature>
<dbReference type="Pfam" id="PF09064">
    <property type="entry name" value="EGF_Tme5"/>
    <property type="match status" value="1"/>
</dbReference>
<name>F6V4R1_ORNAN</name>
<dbReference type="GeneID" id="100078930"/>
<evidence type="ECO:0000256" key="10">
    <source>
        <dbReference type="ARBA" id="ARBA00022989"/>
    </source>
</evidence>
<dbReference type="GO" id="GO:0005509">
    <property type="term" value="F:calcium ion binding"/>
    <property type="evidence" value="ECO:0007669"/>
    <property type="project" value="InterPro"/>
</dbReference>
<dbReference type="Pfam" id="PF12662">
    <property type="entry name" value="cEGF"/>
    <property type="match status" value="1"/>
</dbReference>
<dbReference type="CTD" id="7056"/>
<evidence type="ECO:0000256" key="12">
    <source>
        <dbReference type="ARBA" id="ARBA00023157"/>
    </source>
</evidence>
<dbReference type="Pfam" id="PF25444">
    <property type="entry name" value="THBD"/>
    <property type="match status" value="1"/>
</dbReference>
<evidence type="ECO:0000256" key="6">
    <source>
        <dbReference type="ARBA" id="ARBA00022729"/>
    </source>
</evidence>
<dbReference type="PROSITE" id="PS01186">
    <property type="entry name" value="EGF_2"/>
    <property type="match status" value="1"/>
</dbReference>
<dbReference type="SMART" id="SM00179">
    <property type="entry name" value="EGF_CA"/>
    <property type="match status" value="2"/>
</dbReference>
<evidence type="ECO:0000256" key="2">
    <source>
        <dbReference type="ARBA" id="ARBA00019822"/>
    </source>
</evidence>
<feature type="chain" id="PRO_5030169537" description="Thrombomodulin" evidence="19">
    <location>
        <begin position="16"/>
        <end position="583"/>
    </location>
</feature>
<feature type="transmembrane region" description="Helical" evidence="18">
    <location>
        <begin position="516"/>
        <end position="536"/>
    </location>
</feature>
<dbReference type="FunCoup" id="F6V4R1">
    <property type="interactions" value="107"/>
</dbReference>
<keyword evidence="4" id="KW-0597">Phosphoprotein</keyword>
<evidence type="ECO:0000256" key="9">
    <source>
        <dbReference type="ARBA" id="ARBA00022974"/>
    </source>
</evidence>
<evidence type="ECO:0000313" key="22">
    <source>
        <dbReference type="Ensembl" id="ENSOANP00000023888.3"/>
    </source>
</evidence>
<dbReference type="PROSITE" id="PS01187">
    <property type="entry name" value="EGF_CA"/>
    <property type="match status" value="2"/>
</dbReference>
<accession>F6V4R1</accession>
<evidence type="ECO:0000256" key="18">
    <source>
        <dbReference type="SAM" id="Phobius"/>
    </source>
</evidence>
<keyword evidence="13" id="KW-0325">Glycoprotein</keyword>
<dbReference type="Pfam" id="PF07645">
    <property type="entry name" value="EGF_CA"/>
    <property type="match status" value="1"/>
</dbReference>
<dbReference type="PROSITE" id="PS00010">
    <property type="entry name" value="ASX_HYDROXYL"/>
    <property type="match status" value="1"/>
</dbReference>
<dbReference type="GO" id="GO:0016020">
    <property type="term" value="C:membrane"/>
    <property type="evidence" value="ECO:0007669"/>
    <property type="project" value="UniProtKB-SubCell"/>
</dbReference>
<dbReference type="InterPro" id="IPR051505">
    <property type="entry name" value="C-type_lectin_domain"/>
</dbReference>
<comment type="subunit">
    <text evidence="15">Interacts with ITGAL, ITGAM and ITGB2. Interacts with thrombin/F2; this interaction switches the specificity of thrombin from a procoagulant to an anticoagulant and antifibrinolytic protease. Interacts with ANGP1 and ANGP2; these interactions significantly inhibit the generation of activated PC and TAFIa/CPB2 by the thrombin/thrombomodulin complex. Interacts with PF4; this interaction enhances generation of activated protein C. Interacts with HMGB1; this interaction inhibits HMGB1 inflammatory activity.</text>
</comment>
<dbReference type="SUPFAM" id="SSF57184">
    <property type="entry name" value="Growth factor receptor domain"/>
    <property type="match status" value="1"/>
</dbReference>
<comment type="function">
    <text evidence="14">Endothelial cell receptor that plays a critical role in regulating several physiological processes including hemostasis, coagulation, fibrinolysis, inflammation, and angiogenesis. Acts as a cofactor for thrombin activation of protein C/PROC on the surface of vascular endothelial cells leading to initiation of the activated protein C anticoagulant pathway. Also accelerates the activation of the plasma carboxypeptidase B2/CPB2, which catalyzes removal of C-terminal basic amino acids from its substrates including kinins or anaphylatoxins leading to fibrinolysis inhibition. Plays critical protective roles in changing the cleavage specificity of protease-activated receptor 1/PAR1, inhibiting endothelial cell permeability and inflammation. Suppresses inflammation distinctly from its anticoagulant cofactor activity by sequestering HMGB1 thereby preventing it from engaging cellular receptors such as RAGE and contributing to the inflammatory response.</text>
</comment>
<keyword evidence="6 19" id="KW-0732">Signal</keyword>
<keyword evidence="23" id="KW-1185">Reference proteome</keyword>
<dbReference type="AlphaFoldDB" id="F6V4R1"/>
<dbReference type="Gene3D" id="2.10.25.10">
    <property type="entry name" value="Laminin"/>
    <property type="match status" value="6"/>
</dbReference>
<dbReference type="GO" id="GO:0030246">
    <property type="term" value="F:carbohydrate binding"/>
    <property type="evidence" value="ECO:0007669"/>
    <property type="project" value="UniProtKB-KW"/>
</dbReference>
<dbReference type="InterPro" id="IPR018097">
    <property type="entry name" value="EGF_Ca-bd_CS"/>
</dbReference>
<keyword evidence="12" id="KW-1015">Disulfide bond</keyword>
<dbReference type="GeneTree" id="ENSGT00940000166261"/>
<dbReference type="PRINTS" id="PR00907">
    <property type="entry name" value="THRMBOMODULN"/>
</dbReference>
<keyword evidence="9" id="KW-0654">Proteoglycan</keyword>
<feature type="signal peptide" evidence="19">
    <location>
        <begin position="1"/>
        <end position="15"/>
    </location>
</feature>
<keyword evidence="3 16" id="KW-0245">EGF-like domain</keyword>
<evidence type="ECO:0000313" key="23">
    <source>
        <dbReference type="Proteomes" id="UP000002279"/>
    </source>
</evidence>
<feature type="region of interest" description="Disordered" evidence="17">
    <location>
        <begin position="477"/>
        <end position="511"/>
    </location>
</feature>
<feature type="domain" description="C-type lectin" evidence="21">
    <location>
        <begin position="33"/>
        <end position="157"/>
    </location>
</feature>
<evidence type="ECO:0000256" key="19">
    <source>
        <dbReference type="SAM" id="SignalP"/>
    </source>
</evidence>
<dbReference type="InterPro" id="IPR057350">
    <property type="entry name" value="THBD"/>
</dbReference>
<gene>
    <name evidence="22" type="primary">THBD</name>
</gene>
<dbReference type="PROSITE" id="PS50026">
    <property type="entry name" value="EGF_3"/>
    <property type="match status" value="1"/>
</dbReference>
<dbReference type="InterPro" id="IPR001304">
    <property type="entry name" value="C-type_lectin-like"/>
</dbReference>
<comment type="subcellular location">
    <subcellularLocation>
        <location evidence="1">Membrane</location>
        <topology evidence="1">Single-pass type I membrane protein</topology>
    </subcellularLocation>
</comment>
<evidence type="ECO:0000256" key="8">
    <source>
        <dbReference type="ARBA" id="ARBA00022737"/>
    </source>
</evidence>
<dbReference type="GO" id="GO:0004888">
    <property type="term" value="F:transmembrane signaling receptor activity"/>
    <property type="evidence" value="ECO:0007669"/>
    <property type="project" value="InterPro"/>
</dbReference>
<dbReference type="InterPro" id="IPR049883">
    <property type="entry name" value="NOTCH1_EGF-like"/>
</dbReference>
<dbReference type="InterPro" id="IPR000742">
    <property type="entry name" value="EGF"/>
</dbReference>
<evidence type="ECO:0000259" key="21">
    <source>
        <dbReference type="PROSITE" id="PS50041"/>
    </source>
</evidence>
<dbReference type="InterPro" id="IPR016187">
    <property type="entry name" value="CTDL_fold"/>
</dbReference>
<evidence type="ECO:0000256" key="17">
    <source>
        <dbReference type="SAM" id="MobiDB-lite"/>
    </source>
</evidence>
<dbReference type="InterPro" id="IPR000152">
    <property type="entry name" value="EGF-type_Asp/Asn_hydroxyl_site"/>
</dbReference>
<dbReference type="InterPro" id="IPR001881">
    <property type="entry name" value="EGF-like_Ca-bd_dom"/>
</dbReference>
<evidence type="ECO:0000256" key="14">
    <source>
        <dbReference type="ARBA" id="ARBA00045242"/>
    </source>
</evidence>
<evidence type="ECO:0000259" key="20">
    <source>
        <dbReference type="PROSITE" id="PS50026"/>
    </source>
</evidence>
<dbReference type="KEGG" id="oaa:100078930"/>
<dbReference type="Ensembl" id="ENSOANT00000023892.3">
    <property type="protein sequence ID" value="ENSOANP00000023888.3"/>
    <property type="gene ID" value="ENSOANG00000015171.4"/>
</dbReference>
<dbReference type="InterPro" id="IPR016186">
    <property type="entry name" value="C-type_lectin-like/link_sf"/>
</dbReference>
<dbReference type="InterPro" id="IPR026823">
    <property type="entry name" value="cEGF"/>
</dbReference>
<dbReference type="SUPFAM" id="SSF57196">
    <property type="entry name" value="EGF/Laminin"/>
    <property type="match status" value="2"/>
</dbReference>
<dbReference type="SMART" id="SM00181">
    <property type="entry name" value="EGF"/>
    <property type="match status" value="6"/>
</dbReference>
<reference evidence="22 23" key="1">
    <citation type="journal article" date="2008" name="Nature">
        <title>Genome analysis of the platypus reveals unique signatures of evolution.</title>
        <authorList>
            <person name="Warren W.C."/>
            <person name="Hillier L.W."/>
            <person name="Marshall Graves J.A."/>
            <person name="Birney E."/>
            <person name="Ponting C.P."/>
            <person name="Grutzner F."/>
            <person name="Belov K."/>
            <person name="Miller W."/>
            <person name="Clarke L."/>
            <person name="Chinwalla A.T."/>
            <person name="Yang S.P."/>
            <person name="Heger A."/>
            <person name="Locke D.P."/>
            <person name="Miethke P."/>
            <person name="Waters P.D."/>
            <person name="Veyrunes F."/>
            <person name="Fulton L."/>
            <person name="Fulton B."/>
            <person name="Graves T."/>
            <person name="Wallis J."/>
            <person name="Puente X.S."/>
            <person name="Lopez-Otin C."/>
            <person name="Ordonez G.R."/>
            <person name="Eichler E.E."/>
            <person name="Chen L."/>
            <person name="Cheng Z."/>
            <person name="Deakin J.E."/>
            <person name="Alsop A."/>
            <person name="Thompson K."/>
            <person name="Kirby P."/>
            <person name="Papenfuss A.T."/>
            <person name="Wakefield M.J."/>
            <person name="Olender T."/>
            <person name="Lancet D."/>
            <person name="Huttley G.A."/>
            <person name="Smit A.F."/>
            <person name="Pask A."/>
            <person name="Temple-Smith P."/>
            <person name="Batzer M.A."/>
            <person name="Walker J.A."/>
            <person name="Konkel M.K."/>
            <person name="Harris R.S."/>
            <person name="Whittington C.M."/>
            <person name="Wong E.S."/>
            <person name="Gemmell N.J."/>
            <person name="Buschiazzo E."/>
            <person name="Vargas Jentzsch I.M."/>
            <person name="Merkel A."/>
            <person name="Schmitz J."/>
            <person name="Zemann A."/>
            <person name="Churakov G."/>
            <person name="Kriegs J.O."/>
            <person name="Brosius J."/>
            <person name="Murchison E.P."/>
            <person name="Sachidanandam R."/>
            <person name="Smith C."/>
            <person name="Hannon G.J."/>
            <person name="Tsend-Ayush E."/>
            <person name="McMillan D."/>
            <person name="Attenborough R."/>
            <person name="Rens W."/>
            <person name="Ferguson-Smith M."/>
            <person name="Lefevre C.M."/>
            <person name="Sharp J.A."/>
            <person name="Nicholas K.R."/>
            <person name="Ray D.A."/>
            <person name="Kube M."/>
            <person name="Reinhardt R."/>
            <person name="Pringle T.H."/>
            <person name="Taylor J."/>
            <person name="Jones R.C."/>
            <person name="Nixon B."/>
            <person name="Dacheux J.L."/>
            <person name="Niwa H."/>
            <person name="Sekita Y."/>
            <person name="Huang X."/>
            <person name="Stark A."/>
            <person name="Kheradpour P."/>
            <person name="Kellis M."/>
            <person name="Flicek P."/>
            <person name="Chen Y."/>
            <person name="Webber C."/>
            <person name="Hardison R."/>
            <person name="Nelson J."/>
            <person name="Hallsworth-Pepin K."/>
            <person name="Delehaunty K."/>
            <person name="Markovic C."/>
            <person name="Minx P."/>
            <person name="Feng Y."/>
            <person name="Kremitzki C."/>
            <person name="Mitreva M."/>
            <person name="Glasscock J."/>
            <person name="Wylie T."/>
            <person name="Wohldmann P."/>
            <person name="Thiru P."/>
            <person name="Nhan M.N."/>
            <person name="Pohl C.S."/>
            <person name="Smith S.M."/>
            <person name="Hou S."/>
            <person name="Nefedov M."/>
            <person name="de Jong P.J."/>
            <person name="Renfree M.B."/>
            <person name="Mardis E.R."/>
            <person name="Wilson R.K."/>
        </authorList>
    </citation>
    <scope>NUCLEOTIDE SEQUENCE [LARGE SCALE GENOMIC DNA]</scope>
    <source>
        <strain evidence="22 23">Glennie</strain>
    </source>
</reference>
<sequence>MLPLWPLWLLAPVRALPQGPAASAQSPAGSQCIGTDCFAVFWTATSFERASLLCERRSGHLMTVRSSVAADVIGLLLEKAPVRTPGSRLWIGLQLADHNCSHDGDGPLRGFRWVTGDSRTSYSKWRDRDDPSCGPLCVAVPVSSAERDLIWETQSCDAVSSGFLCEYNYPNSCQALALAAGARYVTPFGGHGGNFQSLPPDSKAFVSQLGLELTCGVQGRGDGQEQGLRWGRPDPGAWDCSLDQGGCQGTCKRESGGPECECPGETVLLADGRSCGPAGDLCSGKCDQYCMELEGSDGFQCMCDSGFTLGPDGRTCLDIDDCALSPSPCPQACINEKGGFRCECHPGYHLENGQCQQPDCASLNCEYQCLVQPDGLPRCECAPGFAPRPDQPESCALFCNQTQCPADCDPSPEGPCSCPAGYILEEEAEAEGGNVCSDMDECSAGSCDQGCRNLPGSYECFCYEGFRLDPSMDGGCVIDGDGTVEEPGSGEPSPAPPTSTTSPETRPAGRGVPPGALVGIVLGALALAAVLVAVGWRLRRRQCQALGHKGAGPAKEMMLHQMRDHPAPQKLQVLGRAPGVPTV</sequence>
<evidence type="ECO:0000256" key="5">
    <source>
        <dbReference type="ARBA" id="ARBA00022692"/>
    </source>
</evidence>
<keyword evidence="7" id="KW-0430">Lectin</keyword>
<evidence type="ECO:0000256" key="3">
    <source>
        <dbReference type="ARBA" id="ARBA00022536"/>
    </source>
</evidence>
<dbReference type="STRING" id="9258.ENSOANP00000023888"/>
<dbReference type="CDD" id="cd00054">
    <property type="entry name" value="EGF_CA"/>
    <property type="match status" value="1"/>
</dbReference>
<dbReference type="PANTHER" id="PTHR14789">
    <property type="entry name" value="CHONDROLECTIN VARIANT CHODLFDELTAE"/>
    <property type="match status" value="1"/>
</dbReference>
<dbReference type="Pfam" id="PF00059">
    <property type="entry name" value="Lectin_C"/>
    <property type="match status" value="1"/>
</dbReference>
<proteinExistence type="predicted"/>
<keyword evidence="8" id="KW-0677">Repeat</keyword>
<reference evidence="22" key="2">
    <citation type="submission" date="2025-08" db="UniProtKB">
        <authorList>
            <consortium name="Ensembl"/>
        </authorList>
    </citation>
    <scope>IDENTIFICATION</scope>
    <source>
        <strain evidence="22">Glennie</strain>
    </source>
</reference>
<dbReference type="InParanoid" id="F6V4R1"/>
<dbReference type="OMA" id="CMCETGY"/>
<keyword evidence="11 18" id="KW-0472">Membrane</keyword>
<evidence type="ECO:0000256" key="11">
    <source>
        <dbReference type="ARBA" id="ARBA00023136"/>
    </source>
</evidence>
<dbReference type="eggNOG" id="ENOG502R1T7">
    <property type="taxonomic scope" value="Eukaryota"/>
</dbReference>
<dbReference type="Proteomes" id="UP000002279">
    <property type="component" value="Chromosome 1"/>
</dbReference>
<dbReference type="InterPro" id="IPR015149">
    <property type="entry name" value="Tme5_EGF-like"/>
</dbReference>
<dbReference type="Gene3D" id="3.10.100.10">
    <property type="entry name" value="Mannose-Binding Protein A, subunit A"/>
    <property type="match status" value="1"/>
</dbReference>
<evidence type="ECO:0000256" key="7">
    <source>
        <dbReference type="ARBA" id="ARBA00022734"/>
    </source>
</evidence>
<evidence type="ECO:0000256" key="1">
    <source>
        <dbReference type="ARBA" id="ARBA00004479"/>
    </source>
</evidence>
<dbReference type="PANTHER" id="PTHR14789:SF9">
    <property type="entry name" value="THROMBOMODULIN"/>
    <property type="match status" value="1"/>
</dbReference>
<dbReference type="HOGENOM" id="CLU_027075_2_1_1"/>
<keyword evidence="10 18" id="KW-1133">Transmembrane helix</keyword>
<dbReference type="PROSITE" id="PS50041">
    <property type="entry name" value="C_TYPE_LECTIN_2"/>
    <property type="match status" value="1"/>
</dbReference>
<dbReference type="PIRSF" id="PIRSF001775">
    <property type="entry name" value="CD93/CD141"/>
    <property type="match status" value="1"/>
</dbReference>
<dbReference type="OrthoDB" id="4062651at2759"/>
<evidence type="ECO:0000256" key="13">
    <source>
        <dbReference type="ARBA" id="ARBA00023180"/>
    </source>
</evidence>
<reference evidence="22" key="3">
    <citation type="submission" date="2025-09" db="UniProtKB">
        <authorList>
            <consortium name="Ensembl"/>
        </authorList>
    </citation>
    <scope>IDENTIFICATION</scope>
    <source>
        <strain evidence="22">Glennie</strain>
    </source>
</reference>
<evidence type="ECO:0000256" key="16">
    <source>
        <dbReference type="PROSITE-ProRule" id="PRU00076"/>
    </source>
</evidence>